<sequence>MINDNYYDKFDRKEKLKFDSKVVHGGLGCDPITGAVSFPIFQTATFRHRKFGVSTGYDYSRLQNPTRQELERTMAILEEGEEAFAFTSGQAANMCLFGILKPGDHVILSDDIYGGTFRICDEIFSKLGCEFTYVEMSDLDKVKAAVRPSTKMFFVETPTNPMMKVADIRAIAAIAKEAGALLTVDNTFLTPYFQRPLTLGADIVVHSGTKYLCGHNDVIAGIAVVKDKALAEHFRGEMKSRGNGLGPFDSWLILRGIKTLSLRMERHNENAAKVARWLRDHEKVKKIYYVGFEDHPGYSVNLSQATGFGGMISFEVDSEETAHKLLSDVEMILFAESLGGTETLITYPITQTHESIPDDIRRKLGINEKFVRISIGIEDPDDIIADLAQAME</sequence>
<dbReference type="GO" id="GO:0030170">
    <property type="term" value="F:pyridoxal phosphate binding"/>
    <property type="evidence" value="ECO:0007669"/>
    <property type="project" value="InterPro"/>
</dbReference>
<dbReference type="GO" id="GO:0009086">
    <property type="term" value="P:methionine biosynthetic process"/>
    <property type="evidence" value="ECO:0007669"/>
    <property type="project" value="UniProtKB-ARBA"/>
</dbReference>
<keyword evidence="6" id="KW-0808">Transferase</keyword>
<keyword evidence="3 4" id="KW-0663">Pyridoxal phosphate</keyword>
<dbReference type="SUPFAM" id="SSF53383">
    <property type="entry name" value="PLP-dependent transferases"/>
    <property type="match status" value="1"/>
</dbReference>
<dbReference type="GO" id="GO:0019346">
    <property type="term" value="P:transsulfuration"/>
    <property type="evidence" value="ECO:0007669"/>
    <property type="project" value="InterPro"/>
</dbReference>
<dbReference type="InterPro" id="IPR054542">
    <property type="entry name" value="Cys_met_metab_PP"/>
</dbReference>
<dbReference type="FunFam" id="3.90.1150.10:FF:000033">
    <property type="entry name" value="Cystathionine gamma-synthase"/>
    <property type="match status" value="1"/>
</dbReference>
<evidence type="ECO:0000256" key="1">
    <source>
        <dbReference type="ARBA" id="ARBA00001933"/>
    </source>
</evidence>
<dbReference type="GO" id="GO:0016846">
    <property type="term" value="F:carbon-sulfur lyase activity"/>
    <property type="evidence" value="ECO:0007669"/>
    <property type="project" value="TreeGrafter"/>
</dbReference>
<dbReference type="Pfam" id="PF01053">
    <property type="entry name" value="Cys_Met_Meta_PP"/>
    <property type="match status" value="1"/>
</dbReference>
<proteinExistence type="inferred from homology"/>
<evidence type="ECO:0000256" key="5">
    <source>
        <dbReference type="RuleBase" id="RU362118"/>
    </source>
</evidence>
<dbReference type="PROSITE" id="PS00868">
    <property type="entry name" value="CYS_MET_METAB_PP"/>
    <property type="match status" value="1"/>
</dbReference>
<reference evidence="6" key="2">
    <citation type="journal article" date="2021" name="PeerJ">
        <title>Extensive microbial diversity within the chicken gut microbiome revealed by metagenomics and culture.</title>
        <authorList>
            <person name="Gilroy R."/>
            <person name="Ravi A."/>
            <person name="Getino M."/>
            <person name="Pursley I."/>
            <person name="Horton D.L."/>
            <person name="Alikhan N.F."/>
            <person name="Baker D."/>
            <person name="Gharbi K."/>
            <person name="Hall N."/>
            <person name="Watson M."/>
            <person name="Adriaenssens E.M."/>
            <person name="Foster-Nyarko E."/>
            <person name="Jarju S."/>
            <person name="Secka A."/>
            <person name="Antonio M."/>
            <person name="Oren A."/>
            <person name="Chaudhuri R.R."/>
            <person name="La Ragione R."/>
            <person name="Hildebrand F."/>
            <person name="Pallen M.J."/>
        </authorList>
    </citation>
    <scope>NUCLEOTIDE SEQUENCE</scope>
    <source>
        <strain evidence="6">ChiSjej4B22-8349</strain>
    </source>
</reference>
<evidence type="ECO:0000256" key="3">
    <source>
        <dbReference type="ARBA" id="ARBA00022898"/>
    </source>
</evidence>
<dbReference type="GO" id="GO:0005737">
    <property type="term" value="C:cytoplasm"/>
    <property type="evidence" value="ECO:0007669"/>
    <property type="project" value="TreeGrafter"/>
</dbReference>
<dbReference type="GO" id="GO:0016740">
    <property type="term" value="F:transferase activity"/>
    <property type="evidence" value="ECO:0007669"/>
    <property type="project" value="UniProtKB-KW"/>
</dbReference>
<dbReference type="Gene3D" id="3.90.1150.10">
    <property type="entry name" value="Aspartate Aminotransferase, domain 1"/>
    <property type="match status" value="1"/>
</dbReference>
<dbReference type="PANTHER" id="PTHR11808:SF90">
    <property type="entry name" value="CYSTATHIONINE GAMMA-SYNTHASE"/>
    <property type="match status" value="1"/>
</dbReference>
<comment type="caution">
    <text evidence="6">The sequence shown here is derived from an EMBL/GenBank/DDBJ whole genome shotgun (WGS) entry which is preliminary data.</text>
</comment>
<dbReference type="EMBL" id="DVOB01000172">
    <property type="protein sequence ID" value="HIU96658.1"/>
    <property type="molecule type" value="Genomic_DNA"/>
</dbReference>
<dbReference type="InterPro" id="IPR000277">
    <property type="entry name" value="Cys/Met-Metab_PyrdxlP-dep_enz"/>
</dbReference>
<dbReference type="PANTHER" id="PTHR11808">
    <property type="entry name" value="TRANS-SULFURATION ENZYME FAMILY MEMBER"/>
    <property type="match status" value="1"/>
</dbReference>
<reference evidence="6" key="1">
    <citation type="submission" date="2020-10" db="EMBL/GenBank/DDBJ databases">
        <authorList>
            <person name="Gilroy R."/>
        </authorList>
    </citation>
    <scope>NUCLEOTIDE SEQUENCE</scope>
    <source>
        <strain evidence="6">ChiSjej4B22-8349</strain>
    </source>
</reference>
<name>A0A9D1N7N1_9FIRM</name>
<dbReference type="Gene3D" id="3.40.640.10">
    <property type="entry name" value="Type I PLP-dependent aspartate aminotransferase-like (Major domain)"/>
    <property type="match status" value="1"/>
</dbReference>
<accession>A0A9D1N7N1</accession>
<organism evidence="6 7">
    <name type="scientific">Candidatus Allocopromorpha excrementipullorum</name>
    <dbReference type="NCBI Taxonomy" id="2840743"/>
    <lineage>
        <taxon>Bacteria</taxon>
        <taxon>Bacillati</taxon>
        <taxon>Bacillota</taxon>
        <taxon>Clostridia</taxon>
        <taxon>Eubacteriales</taxon>
        <taxon>Eubacteriaceae</taxon>
        <taxon>Eubacteriaceae incertae sedis</taxon>
        <taxon>Candidatus Allocopromorpha</taxon>
    </lineage>
</organism>
<evidence type="ECO:0000313" key="7">
    <source>
        <dbReference type="Proteomes" id="UP000824130"/>
    </source>
</evidence>
<dbReference type="AlphaFoldDB" id="A0A9D1N7N1"/>
<evidence type="ECO:0000313" key="6">
    <source>
        <dbReference type="EMBL" id="HIU96658.1"/>
    </source>
</evidence>
<dbReference type="InterPro" id="IPR015422">
    <property type="entry name" value="PyrdxlP-dep_Trfase_small"/>
</dbReference>
<dbReference type="InterPro" id="IPR015424">
    <property type="entry name" value="PyrdxlP-dep_Trfase"/>
</dbReference>
<feature type="modified residue" description="N6-(pyridoxal phosphate)lysine" evidence="4">
    <location>
        <position position="210"/>
    </location>
</feature>
<comment type="cofactor">
    <cofactor evidence="1 5">
        <name>pyridoxal 5'-phosphate</name>
        <dbReference type="ChEBI" id="CHEBI:597326"/>
    </cofactor>
</comment>
<comment type="similarity">
    <text evidence="2 5">Belongs to the trans-sulfuration enzymes family.</text>
</comment>
<gene>
    <name evidence="6" type="ORF">IAD25_08155</name>
</gene>
<dbReference type="Proteomes" id="UP000824130">
    <property type="component" value="Unassembled WGS sequence"/>
</dbReference>
<dbReference type="InterPro" id="IPR015421">
    <property type="entry name" value="PyrdxlP-dep_Trfase_major"/>
</dbReference>
<evidence type="ECO:0000256" key="2">
    <source>
        <dbReference type="ARBA" id="ARBA00009077"/>
    </source>
</evidence>
<dbReference type="FunFam" id="3.40.640.10:FF:000009">
    <property type="entry name" value="Cystathionine gamma-synthase homolog"/>
    <property type="match status" value="1"/>
</dbReference>
<evidence type="ECO:0000256" key="4">
    <source>
        <dbReference type="PIRSR" id="PIRSR001434-2"/>
    </source>
</evidence>
<dbReference type="CDD" id="cd00614">
    <property type="entry name" value="CGS_like"/>
    <property type="match status" value="1"/>
</dbReference>
<protein>
    <submittedName>
        <fullName evidence="6">PLP-dependent transferase</fullName>
    </submittedName>
</protein>
<dbReference type="PIRSF" id="PIRSF001434">
    <property type="entry name" value="CGS"/>
    <property type="match status" value="1"/>
</dbReference>